<organism evidence="3 4">
    <name type="scientific">Streptomyces mirabilis</name>
    <dbReference type="NCBI Taxonomy" id="68239"/>
    <lineage>
        <taxon>Bacteria</taxon>
        <taxon>Bacillati</taxon>
        <taxon>Actinomycetota</taxon>
        <taxon>Actinomycetes</taxon>
        <taxon>Kitasatosporales</taxon>
        <taxon>Streptomycetaceae</taxon>
        <taxon>Streptomyces</taxon>
    </lineage>
</organism>
<comment type="caution">
    <text evidence="3">The sequence shown here is derived from an EMBL/GenBank/DDBJ whole genome shotgun (WGS) entry which is preliminary data.</text>
</comment>
<dbReference type="PANTHER" id="PTHR45527">
    <property type="entry name" value="NONRIBOSOMAL PEPTIDE SYNTHETASE"/>
    <property type="match status" value="1"/>
</dbReference>
<feature type="domain" description="Condensation" evidence="2">
    <location>
        <begin position="16"/>
        <end position="337"/>
    </location>
</feature>
<dbReference type="Proteomes" id="UP001257627">
    <property type="component" value="Unassembled WGS sequence"/>
</dbReference>
<gene>
    <name evidence="3" type="ORF">PU648_41435</name>
</gene>
<dbReference type="EMBL" id="JARAKF010000001">
    <property type="protein sequence ID" value="MDU8998719.1"/>
    <property type="molecule type" value="Genomic_DNA"/>
</dbReference>
<dbReference type="Pfam" id="PF00668">
    <property type="entry name" value="Condensation"/>
    <property type="match status" value="1"/>
</dbReference>
<dbReference type="SUPFAM" id="SSF52777">
    <property type="entry name" value="CoA-dependent acyltransferases"/>
    <property type="match status" value="2"/>
</dbReference>
<keyword evidence="1" id="KW-1133">Transmembrane helix</keyword>
<keyword evidence="1" id="KW-0472">Membrane</keyword>
<proteinExistence type="predicted"/>
<sequence length="472" mass="52414">MNSIGNGERHVAPYGIQREMLMFAQRDGEGQPLSHNYLNAFDIYRVTGPLDIARLTRAAERTVGVMDVLGGRFRSEHGVDRFVLEPGAQRLRISHLTVVGTDDLLSSGTWEAMRRIAHSSRDLRHDAPAHLVITALGPEEHLLMPVLDHSYADARTLGLFLRHLAHFYQRPEVSDEELEAVREETSFFAFAENLAERGAERAASRRYWSEALASAADKRLLPQFPGGRWKARGTRQFTAEASEIWPSELILALTDLAKTRRTRLHMVMLALVNLAVSAWGVGFVPINYMRNGRHEATSVGVAGIFAEHVVTVSPQQDSESAGLGDYLAAFAAENSATPQYHGLSLREIETAPSEENRLVLFNFLPPERRIKLGPGTTAAPDQEAFAALEEYDHSNRFGARVWMIANTDYRLKVVAHSDADVLPEPTALVASLHALAEAAIKEQNMPVADAKSLARAAWREAQRKFRTDGDVR</sequence>
<protein>
    <submittedName>
        <fullName evidence="3">Condensation domain-containing protein</fullName>
    </submittedName>
</protein>
<name>A0ABU3UXS7_9ACTN</name>
<evidence type="ECO:0000259" key="2">
    <source>
        <dbReference type="Pfam" id="PF00668"/>
    </source>
</evidence>
<dbReference type="PANTHER" id="PTHR45527:SF1">
    <property type="entry name" value="FATTY ACID SYNTHASE"/>
    <property type="match status" value="1"/>
</dbReference>
<keyword evidence="1" id="KW-0812">Transmembrane</keyword>
<evidence type="ECO:0000313" key="4">
    <source>
        <dbReference type="Proteomes" id="UP001257627"/>
    </source>
</evidence>
<dbReference type="Gene3D" id="3.30.559.10">
    <property type="entry name" value="Chloramphenicol acetyltransferase-like domain"/>
    <property type="match status" value="1"/>
</dbReference>
<dbReference type="InterPro" id="IPR001242">
    <property type="entry name" value="Condensation_dom"/>
</dbReference>
<reference evidence="3 4" key="1">
    <citation type="submission" date="2023-02" db="EMBL/GenBank/DDBJ databases">
        <authorList>
            <person name="Maleckis M."/>
        </authorList>
    </citation>
    <scope>NUCLEOTIDE SEQUENCE [LARGE SCALE GENOMIC DNA]</scope>
    <source>
        <strain evidence="3 4">P8-A2</strain>
    </source>
</reference>
<evidence type="ECO:0000256" key="1">
    <source>
        <dbReference type="SAM" id="Phobius"/>
    </source>
</evidence>
<accession>A0ABU3UXS7</accession>
<dbReference type="Gene3D" id="3.30.559.30">
    <property type="entry name" value="Nonribosomal peptide synthetase, condensation domain"/>
    <property type="match status" value="1"/>
</dbReference>
<feature type="transmembrane region" description="Helical" evidence="1">
    <location>
        <begin position="266"/>
        <end position="288"/>
    </location>
</feature>
<dbReference type="InterPro" id="IPR023213">
    <property type="entry name" value="CAT-like_dom_sf"/>
</dbReference>
<dbReference type="RefSeq" id="WP_316735360.1">
    <property type="nucleotide sequence ID" value="NZ_JARAKF010000001.1"/>
</dbReference>
<evidence type="ECO:0000313" key="3">
    <source>
        <dbReference type="EMBL" id="MDU8998719.1"/>
    </source>
</evidence>
<keyword evidence="4" id="KW-1185">Reference proteome</keyword>